<feature type="transmembrane region" description="Helical" evidence="6">
    <location>
        <begin position="53"/>
        <end position="75"/>
    </location>
</feature>
<evidence type="ECO:0000313" key="8">
    <source>
        <dbReference type="Proteomes" id="UP000030700"/>
    </source>
</evidence>
<dbReference type="InterPro" id="IPR001851">
    <property type="entry name" value="ABC_transp_permease"/>
</dbReference>
<dbReference type="Pfam" id="PF02653">
    <property type="entry name" value="BPD_transp_2"/>
    <property type="match status" value="1"/>
</dbReference>
<evidence type="ECO:0000256" key="1">
    <source>
        <dbReference type="ARBA" id="ARBA00004651"/>
    </source>
</evidence>
<evidence type="ECO:0000256" key="2">
    <source>
        <dbReference type="ARBA" id="ARBA00022475"/>
    </source>
</evidence>
<keyword evidence="3 6" id="KW-0812">Transmembrane</keyword>
<feature type="transmembrane region" description="Helical" evidence="6">
    <location>
        <begin position="110"/>
        <end position="132"/>
    </location>
</feature>
<evidence type="ECO:0000313" key="7">
    <source>
        <dbReference type="EMBL" id="GAK49392.1"/>
    </source>
</evidence>
<evidence type="ECO:0000256" key="5">
    <source>
        <dbReference type="ARBA" id="ARBA00023136"/>
    </source>
</evidence>
<dbReference type="STRING" id="1499966.U14_00614"/>
<organism evidence="7">
    <name type="scientific">Candidatus Moduliflexus flocculans</name>
    <dbReference type="NCBI Taxonomy" id="1499966"/>
    <lineage>
        <taxon>Bacteria</taxon>
        <taxon>Candidatus Moduliflexota</taxon>
        <taxon>Candidatus Moduliflexia</taxon>
        <taxon>Candidatus Moduliflexales</taxon>
        <taxon>Candidatus Moduliflexaceae</taxon>
    </lineage>
</organism>
<accession>A0A0S6VQL8</accession>
<evidence type="ECO:0000256" key="4">
    <source>
        <dbReference type="ARBA" id="ARBA00022989"/>
    </source>
</evidence>
<dbReference type="HOGENOM" id="CLU_040769_0_0_0"/>
<dbReference type="Proteomes" id="UP000030700">
    <property type="component" value="Unassembled WGS sequence"/>
</dbReference>
<keyword evidence="2" id="KW-1003">Cell membrane</keyword>
<feature type="transmembrane region" description="Helical" evidence="6">
    <location>
        <begin position="141"/>
        <end position="159"/>
    </location>
</feature>
<dbReference type="EMBL" id="DF820455">
    <property type="protein sequence ID" value="GAK49392.1"/>
    <property type="molecule type" value="Genomic_DNA"/>
</dbReference>
<feature type="transmembrane region" description="Helical" evidence="6">
    <location>
        <begin position="317"/>
        <end position="337"/>
    </location>
</feature>
<feature type="transmembrane region" description="Helical" evidence="6">
    <location>
        <begin position="191"/>
        <end position="209"/>
    </location>
</feature>
<dbReference type="PANTHER" id="PTHR47089">
    <property type="entry name" value="ABC TRANSPORTER, PERMEASE PROTEIN"/>
    <property type="match status" value="1"/>
</dbReference>
<dbReference type="CDD" id="cd06580">
    <property type="entry name" value="TM_PBP1_transp_TpRbsC_like"/>
    <property type="match status" value="1"/>
</dbReference>
<proteinExistence type="predicted"/>
<dbReference type="GO" id="GO:0022857">
    <property type="term" value="F:transmembrane transporter activity"/>
    <property type="evidence" value="ECO:0007669"/>
    <property type="project" value="InterPro"/>
</dbReference>
<feature type="transmembrane region" description="Helical" evidence="6">
    <location>
        <begin position="238"/>
        <end position="255"/>
    </location>
</feature>
<comment type="subcellular location">
    <subcellularLocation>
        <location evidence="1">Cell membrane</location>
        <topology evidence="1">Multi-pass membrane protein</topology>
    </subcellularLocation>
</comment>
<keyword evidence="5 6" id="KW-0472">Membrane</keyword>
<sequence length="350" mass="37369">MKQFHRYVIVIGYPVCSIVLALLCGSVIIRVAGVQPDVAFRALLFGAFGNANSVAETLLKASPLLFTALGMCAAFQCRLWNIGAEGQLYLGALAATIGGVYLPLPSPMLAIPVLMLLGFLAGGCWAVVPGWLKAKFGVSEIITTIMMNYIAIFLVSYAVHGPLRDPQGYLPQSAALSEAATLPILMTRTRLHLGIVLGIASACVLYAIFKKTTLGFQMRIVGHSPLAARYSGIHVERILLFSMMLSGGLAGVAGMGEVTGVHHRLLETISPGYGYTAIVIALLSYLHPLIAVFVSILFAGLIVGADAMQRAAGLPSSLAMVIQGLIVLFALGSEYFVRRHLRRSALERRL</sequence>
<evidence type="ECO:0000256" key="3">
    <source>
        <dbReference type="ARBA" id="ARBA00022692"/>
    </source>
</evidence>
<dbReference type="AlphaFoldDB" id="A0A0S6VQL8"/>
<feature type="transmembrane region" description="Helical" evidence="6">
    <location>
        <begin position="87"/>
        <end position="104"/>
    </location>
</feature>
<feature type="transmembrane region" description="Helical" evidence="6">
    <location>
        <begin position="275"/>
        <end position="305"/>
    </location>
</feature>
<feature type="transmembrane region" description="Helical" evidence="6">
    <location>
        <begin position="7"/>
        <end position="33"/>
    </location>
</feature>
<dbReference type="GO" id="GO:0005886">
    <property type="term" value="C:plasma membrane"/>
    <property type="evidence" value="ECO:0007669"/>
    <property type="project" value="UniProtKB-SubCell"/>
</dbReference>
<name>A0A0S6VQL8_9BACT</name>
<keyword evidence="4 6" id="KW-1133">Transmembrane helix</keyword>
<gene>
    <name evidence="7" type="ORF">U14_00614</name>
</gene>
<reference evidence="7" key="1">
    <citation type="journal article" date="2015" name="PeerJ">
        <title>First genomic representation of candidate bacterial phylum KSB3 points to enhanced environmental sensing as a trigger of wastewater bulking.</title>
        <authorList>
            <person name="Sekiguchi Y."/>
            <person name="Ohashi A."/>
            <person name="Parks D.H."/>
            <person name="Yamauchi T."/>
            <person name="Tyson G.W."/>
            <person name="Hugenholtz P."/>
        </authorList>
    </citation>
    <scope>NUCLEOTIDE SEQUENCE [LARGE SCALE GENOMIC DNA]</scope>
</reference>
<dbReference type="PANTHER" id="PTHR47089:SF1">
    <property type="entry name" value="GUANOSINE ABC TRANSPORTER PERMEASE PROTEIN NUPP"/>
    <property type="match status" value="1"/>
</dbReference>
<keyword evidence="8" id="KW-1185">Reference proteome</keyword>
<protein>
    <submittedName>
        <fullName evidence="7">Sugar ABC transporter, permease protein</fullName>
    </submittedName>
</protein>
<evidence type="ECO:0000256" key="6">
    <source>
        <dbReference type="SAM" id="Phobius"/>
    </source>
</evidence>